<dbReference type="InterPro" id="IPR029063">
    <property type="entry name" value="SAM-dependent_MTases_sf"/>
</dbReference>
<organism evidence="5 6">
    <name type="scientific">Thioalbus denitrificans</name>
    <dbReference type="NCBI Taxonomy" id="547122"/>
    <lineage>
        <taxon>Bacteria</taxon>
        <taxon>Pseudomonadati</taxon>
        <taxon>Pseudomonadota</taxon>
        <taxon>Gammaproteobacteria</taxon>
        <taxon>Chromatiales</taxon>
        <taxon>Ectothiorhodospiraceae</taxon>
        <taxon>Thioalbus</taxon>
    </lineage>
</organism>
<keyword evidence="6" id="KW-1185">Reference proteome</keyword>
<evidence type="ECO:0000256" key="2">
    <source>
        <dbReference type="ARBA" id="ARBA00022679"/>
    </source>
</evidence>
<dbReference type="SUPFAM" id="SSF53335">
    <property type="entry name" value="S-adenosyl-L-methionine-dependent methyltransferases"/>
    <property type="match status" value="1"/>
</dbReference>
<dbReference type="PANTHER" id="PTHR43464:SF19">
    <property type="entry name" value="UBIQUINONE BIOSYNTHESIS O-METHYLTRANSFERASE, MITOCHONDRIAL"/>
    <property type="match status" value="1"/>
</dbReference>
<evidence type="ECO:0000313" key="6">
    <source>
        <dbReference type="Proteomes" id="UP000252707"/>
    </source>
</evidence>
<reference evidence="5 6" key="1">
    <citation type="submission" date="2018-07" db="EMBL/GenBank/DDBJ databases">
        <title>Genomic Encyclopedia of Type Strains, Phase IV (KMG-IV): sequencing the most valuable type-strain genomes for metagenomic binning, comparative biology and taxonomic classification.</title>
        <authorList>
            <person name="Goeker M."/>
        </authorList>
    </citation>
    <scope>NUCLEOTIDE SEQUENCE [LARGE SCALE GENOMIC DNA]</scope>
    <source>
        <strain evidence="5 6">DSM 26407</strain>
    </source>
</reference>
<sequence>MDDPGFIAKWDKRYTEARQLPDPVRVLSDNLHLLPTAGTALDLGCGLGANALLLAGRGLETRAWDISPVAIERLREFAGNRGLVVHGEVRDVEARPPLPESFDVIVAAHFLERGLAPALMAALRPGGVLFYETWTRTRVDDTGPASENFRLGDNELLELFRPLRLLFYREEGRVGDLSRGFRNKAQLVALRPPE</sequence>
<keyword evidence="2 5" id="KW-0808">Transferase</keyword>
<dbReference type="PANTHER" id="PTHR43464">
    <property type="entry name" value="METHYLTRANSFERASE"/>
    <property type="match status" value="1"/>
</dbReference>
<dbReference type="OrthoDB" id="9804312at2"/>
<keyword evidence="1 5" id="KW-0489">Methyltransferase</keyword>
<dbReference type="Gene3D" id="3.40.50.150">
    <property type="entry name" value="Vaccinia Virus protein VP39"/>
    <property type="match status" value="1"/>
</dbReference>
<dbReference type="GO" id="GO:0032259">
    <property type="term" value="P:methylation"/>
    <property type="evidence" value="ECO:0007669"/>
    <property type="project" value="UniProtKB-KW"/>
</dbReference>
<evidence type="ECO:0000313" key="5">
    <source>
        <dbReference type="EMBL" id="RCX32887.1"/>
    </source>
</evidence>
<dbReference type="Pfam" id="PF13649">
    <property type="entry name" value="Methyltransf_25"/>
    <property type="match status" value="1"/>
</dbReference>
<name>A0A369CKC2_9GAMM</name>
<dbReference type="EMBL" id="QPJY01000001">
    <property type="protein sequence ID" value="RCX32887.1"/>
    <property type="molecule type" value="Genomic_DNA"/>
</dbReference>
<gene>
    <name evidence="5" type="ORF">DFQ59_101185</name>
</gene>
<comment type="caution">
    <text evidence="5">The sequence shown here is derived from an EMBL/GenBank/DDBJ whole genome shotgun (WGS) entry which is preliminary data.</text>
</comment>
<evidence type="ECO:0000259" key="4">
    <source>
        <dbReference type="Pfam" id="PF13649"/>
    </source>
</evidence>
<protein>
    <submittedName>
        <fullName evidence="5">Methyltransferase family protein</fullName>
    </submittedName>
</protein>
<dbReference type="RefSeq" id="WP_114277787.1">
    <property type="nucleotide sequence ID" value="NZ_QPJY01000001.1"/>
</dbReference>
<dbReference type="AlphaFoldDB" id="A0A369CKC2"/>
<feature type="domain" description="Methyltransferase" evidence="4">
    <location>
        <begin position="41"/>
        <end position="127"/>
    </location>
</feature>
<evidence type="ECO:0000256" key="3">
    <source>
        <dbReference type="ARBA" id="ARBA00022691"/>
    </source>
</evidence>
<dbReference type="CDD" id="cd02440">
    <property type="entry name" value="AdoMet_MTases"/>
    <property type="match status" value="1"/>
</dbReference>
<dbReference type="Proteomes" id="UP000252707">
    <property type="component" value="Unassembled WGS sequence"/>
</dbReference>
<evidence type="ECO:0000256" key="1">
    <source>
        <dbReference type="ARBA" id="ARBA00022603"/>
    </source>
</evidence>
<proteinExistence type="predicted"/>
<keyword evidence="3" id="KW-0949">S-adenosyl-L-methionine</keyword>
<accession>A0A369CKC2</accession>
<dbReference type="InterPro" id="IPR041698">
    <property type="entry name" value="Methyltransf_25"/>
</dbReference>
<dbReference type="GO" id="GO:0008168">
    <property type="term" value="F:methyltransferase activity"/>
    <property type="evidence" value="ECO:0007669"/>
    <property type="project" value="UniProtKB-KW"/>
</dbReference>